<feature type="compositionally biased region" description="Polar residues" evidence="1">
    <location>
        <begin position="193"/>
        <end position="212"/>
    </location>
</feature>
<keyword evidence="2" id="KW-0472">Membrane</keyword>
<protein>
    <submittedName>
        <fullName evidence="3">Uncharacterized protein</fullName>
    </submittedName>
</protein>
<dbReference type="GeneID" id="65095893"/>
<evidence type="ECO:0000256" key="2">
    <source>
        <dbReference type="SAM" id="Phobius"/>
    </source>
</evidence>
<dbReference type="EMBL" id="CP075546">
    <property type="protein sequence ID" value="QVV89310.1"/>
    <property type="molecule type" value="Genomic_DNA"/>
</dbReference>
<feature type="region of interest" description="Disordered" evidence="1">
    <location>
        <begin position="189"/>
        <end position="212"/>
    </location>
</feature>
<sequence>MVHPYGMKSDGCNKPAIYRIILYGIFLMGLVLSMIPMVCADFPETHYWNPYEGWDIELSSVAGIGLFPTVEVDWTPEPTSEVPKKVSSDSWVKLAYYPHGSEAGQPAILAGYVGGRNYNADVTITGKLKVDDPFHDIVTIKAQENGVFVWAVPDDLNTVPYFQAVATVSGTTAKSEIVQTTGLSGYVPAESSVPASQTTPVSKPTTQPQDSSLPVITSLTISADNLRPTVGTSVQVSGRLVDSSGKGVPRASITIEVPDYGTDFLPLLDTTTDGDGRFSGTISTWEGGVVPVRAVFEGDEKYMASTSNTLTFSATDSKTGSTVMGL</sequence>
<dbReference type="KEGG" id="mrtj:KHC33_01875"/>
<feature type="transmembrane region" description="Helical" evidence="2">
    <location>
        <begin position="20"/>
        <end position="38"/>
    </location>
</feature>
<dbReference type="AlphaFoldDB" id="A0A8E7EKA8"/>
<dbReference type="Proteomes" id="UP000680656">
    <property type="component" value="Chromosome"/>
</dbReference>
<gene>
    <name evidence="3" type="ORF">KHC33_01875</name>
</gene>
<keyword evidence="2" id="KW-1133">Transmembrane helix</keyword>
<keyword evidence="2" id="KW-0812">Transmembrane</keyword>
<proteinExistence type="predicted"/>
<evidence type="ECO:0000256" key="1">
    <source>
        <dbReference type="SAM" id="MobiDB-lite"/>
    </source>
</evidence>
<dbReference type="RefSeq" id="WP_214420107.1">
    <property type="nucleotide sequence ID" value="NZ_CP075546.1"/>
</dbReference>
<keyword evidence="4" id="KW-1185">Reference proteome</keyword>
<name>A0A8E7EKA8_9EURY</name>
<organism evidence="3 4">
    <name type="scientific">Methanospirillum purgamenti</name>
    <dbReference type="NCBI Taxonomy" id="2834276"/>
    <lineage>
        <taxon>Archaea</taxon>
        <taxon>Methanobacteriati</taxon>
        <taxon>Methanobacteriota</taxon>
        <taxon>Stenosarchaea group</taxon>
        <taxon>Methanomicrobia</taxon>
        <taxon>Methanomicrobiales</taxon>
        <taxon>Methanospirillaceae</taxon>
        <taxon>Methanospirillum</taxon>
    </lineage>
</organism>
<reference evidence="3 4" key="1">
    <citation type="submission" date="2021-05" db="EMBL/GenBank/DDBJ databases">
        <title>A novel Methanospirillum isolate from a pyrite-forming mixed culture.</title>
        <authorList>
            <person name="Bunk B."/>
            <person name="Sproer C."/>
            <person name="Spring S."/>
            <person name="Pester M."/>
        </authorList>
    </citation>
    <scope>NUCLEOTIDE SEQUENCE [LARGE SCALE GENOMIC DNA]</scope>
    <source>
        <strain evidence="3 4">J.3.6.1-F.2.7.3</strain>
    </source>
</reference>
<accession>A0A8E7EKA8</accession>
<evidence type="ECO:0000313" key="4">
    <source>
        <dbReference type="Proteomes" id="UP000680656"/>
    </source>
</evidence>
<evidence type="ECO:0000313" key="3">
    <source>
        <dbReference type="EMBL" id="QVV89310.1"/>
    </source>
</evidence>